<dbReference type="PANTHER" id="PTHR19384:SF10">
    <property type="entry name" value="NADPH-DEPENDENT DIFLAVIN OXIDOREDUCTASE 1"/>
    <property type="match status" value="1"/>
</dbReference>
<dbReference type="Gene3D" id="3.40.50.80">
    <property type="entry name" value="Nucleotide-binding domain of ferredoxin-NADP reductase (FNR) module"/>
    <property type="match status" value="1"/>
</dbReference>
<keyword evidence="4" id="KW-0288">FMN</keyword>
<dbReference type="GO" id="GO:0010181">
    <property type="term" value="F:FMN binding"/>
    <property type="evidence" value="ECO:0007669"/>
    <property type="project" value="TreeGrafter"/>
</dbReference>
<dbReference type="InterPro" id="IPR001709">
    <property type="entry name" value="Flavoprot_Pyr_Nucl_cyt_Rdtase"/>
</dbReference>
<dbReference type="InterPro" id="IPR001433">
    <property type="entry name" value="OxRdtase_FAD/NAD-bd"/>
</dbReference>
<evidence type="ECO:0000256" key="3">
    <source>
        <dbReference type="ARBA" id="ARBA00022630"/>
    </source>
</evidence>
<dbReference type="Pfam" id="PF00667">
    <property type="entry name" value="FAD_binding_1"/>
    <property type="match status" value="1"/>
</dbReference>
<evidence type="ECO:0000256" key="8">
    <source>
        <dbReference type="SAM" id="MobiDB-lite"/>
    </source>
</evidence>
<keyword evidence="3" id="KW-0285">Flavoprotein</keyword>
<reference evidence="11 12" key="1">
    <citation type="submission" date="2017-03" db="EMBL/GenBank/DDBJ databases">
        <title>Genomes of endolithic fungi from Antarctica.</title>
        <authorList>
            <person name="Coleine C."/>
            <person name="Masonjones S."/>
            <person name="Stajich J.E."/>
        </authorList>
    </citation>
    <scope>NUCLEOTIDE SEQUENCE [LARGE SCALE GENOMIC DNA]</scope>
    <source>
        <strain evidence="11 12">CCFEE 5187</strain>
    </source>
</reference>
<dbReference type="InterPro" id="IPR017938">
    <property type="entry name" value="Riboflavin_synthase-like_b-brl"/>
</dbReference>
<evidence type="ECO:0000256" key="6">
    <source>
        <dbReference type="ARBA" id="ARBA00022857"/>
    </source>
</evidence>
<dbReference type="GO" id="GO:0016491">
    <property type="term" value="F:oxidoreductase activity"/>
    <property type="evidence" value="ECO:0007669"/>
    <property type="project" value="UniProtKB-KW"/>
</dbReference>
<sequence>MTIYPKNLSGDVNAFVDLMDWRSIADRRLQFASQDPAPRSRAYLPPPLQQLTGPDGSVHPGRFTLRSLLTSHLDFMSIPRRSFFATAAYFTDNEDEKAKLRTFGLSTDVDDLQDYYDYTTRPRRTIFEVMEDFRSLHVPWQYITSLIPFIRGRQFSIASGGQLKHEPSGATLFDLILAVVDSPSVILKDKEGKPKRRYGVCTKYVTTLAPGSSLGVKIDRGFLHVPKRGALTTGTPNSAVTIARDPDLKPPVLMVGTGTGIAPLRSLIHERLALRTNMTCALQSDILFFGCRKEDADYYFKDEWKTLAAEQGLAVFPAFSAEDNLKKTYVQHLVVQQADLVFRTLHDEGGWVFVCGSSGNMPKGVRAALVEVFETRDGWDLEKAEAFVKALEQDQRYKQETW</sequence>
<dbReference type="OrthoDB" id="1856718at2759"/>
<dbReference type="GO" id="GO:0050660">
    <property type="term" value="F:flavin adenine dinucleotide binding"/>
    <property type="evidence" value="ECO:0007669"/>
    <property type="project" value="TreeGrafter"/>
</dbReference>
<keyword evidence="7" id="KW-0560">Oxidoreductase</keyword>
<dbReference type="InterPro" id="IPR039261">
    <property type="entry name" value="FNR_nucleotide-bd"/>
</dbReference>
<dbReference type="FunFam" id="3.40.50.80:FF:000030">
    <property type="entry name" value="NADPH-dependent diflavin oxidoreductase 1"/>
    <property type="match status" value="1"/>
</dbReference>
<organism evidence="11 12">
    <name type="scientific">Cryomyces minteri</name>
    <dbReference type="NCBI Taxonomy" id="331657"/>
    <lineage>
        <taxon>Eukaryota</taxon>
        <taxon>Fungi</taxon>
        <taxon>Dikarya</taxon>
        <taxon>Ascomycota</taxon>
        <taxon>Pezizomycotina</taxon>
        <taxon>Dothideomycetes</taxon>
        <taxon>Dothideomycetes incertae sedis</taxon>
        <taxon>Cryomyces</taxon>
    </lineage>
</organism>
<dbReference type="InterPro" id="IPR023173">
    <property type="entry name" value="NADPH_Cyt_P450_Rdtase_alpha"/>
</dbReference>
<keyword evidence="6" id="KW-0521">NADP</keyword>
<dbReference type="SUPFAM" id="SSF52343">
    <property type="entry name" value="Ferredoxin reductase-like, C-terminal NADP-linked domain"/>
    <property type="match status" value="1"/>
</dbReference>
<dbReference type="Proteomes" id="UP000308768">
    <property type="component" value="Unassembled WGS sequence"/>
</dbReference>
<keyword evidence="12" id="KW-1185">Reference proteome</keyword>
<comment type="caution">
    <text evidence="11">The sequence shown here is derived from an EMBL/GenBank/DDBJ whole genome shotgun (WGS) entry which is preliminary data.</text>
</comment>
<dbReference type="STRING" id="331657.A0A4V5ND13"/>
<feature type="domain" description="Sulfite reductase [NADPH] flavoprotein alpha-component-like FAD-binding" evidence="10">
    <location>
        <begin position="2"/>
        <end position="204"/>
    </location>
</feature>
<evidence type="ECO:0000256" key="2">
    <source>
        <dbReference type="ARBA" id="ARBA00022490"/>
    </source>
</evidence>
<dbReference type="PRINTS" id="PR00371">
    <property type="entry name" value="FPNCR"/>
</dbReference>
<gene>
    <name evidence="11" type="ORF">B0A49_10958</name>
</gene>
<evidence type="ECO:0000313" key="11">
    <source>
        <dbReference type="EMBL" id="TKA61539.1"/>
    </source>
</evidence>
<dbReference type="Pfam" id="PF00175">
    <property type="entry name" value="NAD_binding_1"/>
    <property type="match status" value="1"/>
</dbReference>
<proteinExistence type="predicted"/>
<keyword evidence="5" id="KW-0274">FAD</keyword>
<evidence type="ECO:0000256" key="4">
    <source>
        <dbReference type="ARBA" id="ARBA00022643"/>
    </source>
</evidence>
<dbReference type="InterPro" id="IPR003097">
    <property type="entry name" value="CysJ-like_FAD-binding"/>
</dbReference>
<dbReference type="AlphaFoldDB" id="A0A4V5ND13"/>
<feature type="domain" description="Oxidoreductase FAD/NAD(P)-binding" evidence="9">
    <location>
        <begin position="254"/>
        <end position="365"/>
    </location>
</feature>
<evidence type="ECO:0000256" key="1">
    <source>
        <dbReference type="ARBA" id="ARBA00001974"/>
    </source>
</evidence>
<evidence type="ECO:0000259" key="10">
    <source>
        <dbReference type="Pfam" id="PF00667"/>
    </source>
</evidence>
<accession>A0A4V5ND13</accession>
<dbReference type="SUPFAM" id="SSF63380">
    <property type="entry name" value="Riboflavin synthase domain-like"/>
    <property type="match status" value="1"/>
</dbReference>
<dbReference type="GO" id="GO:0005829">
    <property type="term" value="C:cytosol"/>
    <property type="evidence" value="ECO:0007669"/>
    <property type="project" value="TreeGrafter"/>
</dbReference>
<comment type="cofactor">
    <cofactor evidence="1">
        <name>FAD</name>
        <dbReference type="ChEBI" id="CHEBI:57692"/>
    </cofactor>
</comment>
<evidence type="ECO:0000313" key="12">
    <source>
        <dbReference type="Proteomes" id="UP000308768"/>
    </source>
</evidence>
<evidence type="ECO:0008006" key="13">
    <source>
        <dbReference type="Google" id="ProtNLM"/>
    </source>
</evidence>
<keyword evidence="2" id="KW-0963">Cytoplasm</keyword>
<evidence type="ECO:0000256" key="5">
    <source>
        <dbReference type="ARBA" id="ARBA00022827"/>
    </source>
</evidence>
<dbReference type="EMBL" id="NAJN01001723">
    <property type="protein sequence ID" value="TKA61539.1"/>
    <property type="molecule type" value="Genomic_DNA"/>
</dbReference>
<name>A0A4V5ND13_9PEZI</name>
<evidence type="ECO:0000259" key="9">
    <source>
        <dbReference type="Pfam" id="PF00175"/>
    </source>
</evidence>
<evidence type="ECO:0000256" key="7">
    <source>
        <dbReference type="ARBA" id="ARBA00023002"/>
    </source>
</evidence>
<protein>
    <recommendedName>
        <fullName evidence="13">FAD-binding FR-type domain-containing protein</fullName>
    </recommendedName>
</protein>
<dbReference type="Gene3D" id="1.20.990.10">
    <property type="entry name" value="NADPH-cytochrome p450 Reductase, Chain A, domain 3"/>
    <property type="match status" value="1"/>
</dbReference>
<feature type="region of interest" description="Disordered" evidence="8">
    <location>
        <begin position="36"/>
        <end position="57"/>
    </location>
</feature>
<dbReference type="PANTHER" id="PTHR19384">
    <property type="entry name" value="NITRIC OXIDE SYNTHASE-RELATED"/>
    <property type="match status" value="1"/>
</dbReference>